<keyword evidence="4 6" id="KW-0949">S-adenosyl-L-methionine</keyword>
<evidence type="ECO:0000256" key="1">
    <source>
        <dbReference type="ARBA" id="ARBA00022428"/>
    </source>
</evidence>
<dbReference type="InterPro" id="IPR029063">
    <property type="entry name" value="SAM-dependent_MTases_sf"/>
</dbReference>
<dbReference type="PANTHER" id="PTHR43591">
    <property type="entry name" value="METHYLTRANSFERASE"/>
    <property type="match status" value="1"/>
</dbReference>
<evidence type="ECO:0000256" key="5">
    <source>
        <dbReference type="ARBA" id="ARBA00059758"/>
    </source>
</evidence>
<dbReference type="GO" id="GO:0032259">
    <property type="term" value="P:methylation"/>
    <property type="evidence" value="ECO:0007669"/>
    <property type="project" value="UniProtKB-KW"/>
</dbReference>
<dbReference type="FunFam" id="3.40.50.150:FF:000086">
    <property type="entry name" value="Demethylmenaquinone methyltransferase"/>
    <property type="match status" value="1"/>
</dbReference>
<evidence type="ECO:0000313" key="8">
    <source>
        <dbReference type="Proteomes" id="UP001056756"/>
    </source>
</evidence>
<dbReference type="PANTHER" id="PTHR43591:SF24">
    <property type="entry name" value="2-METHOXY-6-POLYPRENYL-1,4-BENZOQUINOL METHYLASE, MITOCHONDRIAL"/>
    <property type="match status" value="1"/>
</dbReference>
<dbReference type="CDD" id="cd02440">
    <property type="entry name" value="AdoMet_MTases"/>
    <property type="match status" value="1"/>
</dbReference>
<name>A0A9J6ZE00_9BACL</name>
<accession>A0A9J6ZE00</accession>
<dbReference type="Proteomes" id="UP001056756">
    <property type="component" value="Chromosome"/>
</dbReference>
<feature type="binding site" evidence="6">
    <location>
        <position position="62"/>
    </location>
    <ligand>
        <name>S-adenosyl-L-methionine</name>
        <dbReference type="ChEBI" id="CHEBI:59789"/>
    </ligand>
</feature>
<dbReference type="KEGG" id="plig:NAG76_20245"/>
<dbReference type="PROSITE" id="PS51608">
    <property type="entry name" value="SAM_MT_UBIE"/>
    <property type="match status" value="1"/>
</dbReference>
<dbReference type="SUPFAM" id="SSF53335">
    <property type="entry name" value="S-adenosyl-L-methionine-dependent methyltransferases"/>
    <property type="match status" value="1"/>
</dbReference>
<comment type="similarity">
    <text evidence="6">Belongs to the class I-like SAM-binding methyltransferase superfamily. MenG/UbiE family.</text>
</comment>
<comment type="catalytic activity">
    <reaction evidence="6">
        <text>a 2-demethylmenaquinol + S-adenosyl-L-methionine = a menaquinol + S-adenosyl-L-homocysteine + H(+)</text>
        <dbReference type="Rhea" id="RHEA:42640"/>
        <dbReference type="Rhea" id="RHEA-COMP:9539"/>
        <dbReference type="Rhea" id="RHEA-COMP:9563"/>
        <dbReference type="ChEBI" id="CHEBI:15378"/>
        <dbReference type="ChEBI" id="CHEBI:18151"/>
        <dbReference type="ChEBI" id="CHEBI:55437"/>
        <dbReference type="ChEBI" id="CHEBI:57856"/>
        <dbReference type="ChEBI" id="CHEBI:59789"/>
        <dbReference type="EC" id="2.1.1.163"/>
    </reaction>
</comment>
<dbReference type="HAMAP" id="MF_01813">
    <property type="entry name" value="MenG_UbiE_methyltr"/>
    <property type="match status" value="1"/>
</dbReference>
<feature type="binding site" evidence="6">
    <location>
        <begin position="110"/>
        <end position="111"/>
    </location>
    <ligand>
        <name>S-adenosyl-L-methionine</name>
        <dbReference type="ChEBI" id="CHEBI:59789"/>
    </ligand>
</feature>
<keyword evidence="1 6" id="KW-0474">Menaquinone biosynthesis</keyword>
<evidence type="ECO:0000313" key="7">
    <source>
        <dbReference type="EMBL" id="URN94128.1"/>
    </source>
</evidence>
<reference evidence="7" key="1">
    <citation type="submission" date="2022-05" db="EMBL/GenBank/DDBJ databases">
        <title>Novel bacterial taxa in a minimal lignocellulolytic consortium and its capacity to transform plastics disclosed by genome-resolved metagenomics.</title>
        <authorList>
            <person name="Rodriguez C.A.D."/>
            <person name="Diaz-Garcia L."/>
            <person name="Herrera K."/>
            <person name="Tarazona N.A."/>
            <person name="Sproer C."/>
            <person name="Overmann J."/>
            <person name="Jimenez D.J."/>
        </authorList>
    </citation>
    <scope>NUCLEOTIDE SEQUENCE</scope>
    <source>
        <strain evidence="7">MAG5</strain>
    </source>
</reference>
<dbReference type="NCBIfam" id="NF001244">
    <property type="entry name" value="PRK00216.1-5"/>
    <property type="match status" value="1"/>
</dbReference>
<keyword evidence="2 6" id="KW-0489">Methyltransferase</keyword>
<dbReference type="GO" id="GO:0009234">
    <property type="term" value="P:menaquinone biosynthetic process"/>
    <property type="evidence" value="ECO:0007669"/>
    <property type="project" value="UniProtKB-UniRule"/>
</dbReference>
<evidence type="ECO:0000256" key="6">
    <source>
        <dbReference type="HAMAP-Rule" id="MF_01813"/>
    </source>
</evidence>
<proteinExistence type="inferred from homology"/>
<feature type="binding site" evidence="6">
    <location>
        <position position="82"/>
    </location>
    <ligand>
        <name>S-adenosyl-L-methionine</name>
        <dbReference type="ChEBI" id="CHEBI:59789"/>
    </ligand>
</feature>
<keyword evidence="3 6" id="KW-0808">Transferase</keyword>
<dbReference type="Gene3D" id="3.40.50.150">
    <property type="entry name" value="Vaccinia Virus protein VP39"/>
    <property type="match status" value="1"/>
</dbReference>
<comment type="function">
    <text evidence="5 6">Methyltransferase required for the conversion of demethylmenaquinol (DMKH2) to menaquinol (MKH2).</text>
</comment>
<evidence type="ECO:0000256" key="3">
    <source>
        <dbReference type="ARBA" id="ARBA00022679"/>
    </source>
</evidence>
<dbReference type="NCBIfam" id="TIGR01934">
    <property type="entry name" value="MenG_MenH_UbiE"/>
    <property type="match status" value="1"/>
</dbReference>
<comment type="caution">
    <text evidence="6">Lacks conserved residue(s) required for the propagation of feature annotation.</text>
</comment>
<dbReference type="EMBL" id="CP097899">
    <property type="protein sequence ID" value="URN94128.1"/>
    <property type="molecule type" value="Genomic_DNA"/>
</dbReference>
<dbReference type="NCBIfam" id="NF001243">
    <property type="entry name" value="PRK00216.1-4"/>
    <property type="match status" value="1"/>
</dbReference>
<dbReference type="Pfam" id="PF01209">
    <property type="entry name" value="Ubie_methyltran"/>
    <property type="match status" value="1"/>
</dbReference>
<gene>
    <name evidence="6" type="primary">menG</name>
    <name evidence="7" type="ORF">NAG76_20245</name>
</gene>
<dbReference type="PROSITE" id="PS01183">
    <property type="entry name" value="UBIE_1"/>
    <property type="match status" value="1"/>
</dbReference>
<evidence type="ECO:0000256" key="4">
    <source>
        <dbReference type="ARBA" id="ARBA00022691"/>
    </source>
</evidence>
<sequence length="238" mass="27165">MSSNNLNDSKSHVHELFETIAPKYDMMNDLMSFGLHKVWRKKTMKKMNVQKGQTALDLCCGTCDWTIDLAKASETGHIIGLDFSEQMLEVGRQKVAEAGLNKQIKLVQGNAMELPFEDNSFDYVTIGFGLRNVPNYEQVVAEMLRVVKPGGQIVCLEMSKPQQQPFKSIYYFYFEKMVPLLGKMFAKQFAAYKWLPDSLKLFMDAKELRQLFEKVGAVNVVVKNFFWGIAALHIGRKS</sequence>
<dbReference type="InterPro" id="IPR023576">
    <property type="entry name" value="UbiE/COQ5_MeTrFase_CS"/>
</dbReference>
<dbReference type="EC" id="2.1.1.163" evidence="6"/>
<dbReference type="PROSITE" id="PS01184">
    <property type="entry name" value="UBIE_2"/>
    <property type="match status" value="1"/>
</dbReference>
<organism evidence="7 8">
    <name type="scientific">Candidatus Pristimantibacillus lignocellulolyticus</name>
    <dbReference type="NCBI Taxonomy" id="2994561"/>
    <lineage>
        <taxon>Bacteria</taxon>
        <taxon>Bacillati</taxon>
        <taxon>Bacillota</taxon>
        <taxon>Bacilli</taxon>
        <taxon>Bacillales</taxon>
        <taxon>Paenibacillaceae</taxon>
        <taxon>Candidatus Pristimantibacillus</taxon>
    </lineage>
</organism>
<dbReference type="AlphaFoldDB" id="A0A9J6ZE00"/>
<protein>
    <recommendedName>
        <fullName evidence="6">Demethylmenaquinone methyltransferase</fullName>
        <ecNumber evidence="6">2.1.1.163</ecNumber>
    </recommendedName>
</protein>
<evidence type="ECO:0000256" key="2">
    <source>
        <dbReference type="ARBA" id="ARBA00022603"/>
    </source>
</evidence>
<dbReference type="InterPro" id="IPR004033">
    <property type="entry name" value="UbiE/COQ5_MeTrFase"/>
</dbReference>
<comment type="pathway">
    <text evidence="6">Quinol/quinone metabolism; menaquinone biosynthesis; menaquinol from 1,4-dihydroxy-2-naphthoate: step 2/2.</text>
</comment>
<dbReference type="GO" id="GO:0043770">
    <property type="term" value="F:demethylmenaquinone methyltransferase activity"/>
    <property type="evidence" value="ECO:0007669"/>
    <property type="project" value="UniProtKB-UniRule"/>
</dbReference>